<dbReference type="PANTHER" id="PTHR11614">
    <property type="entry name" value="PHOSPHOLIPASE-RELATED"/>
    <property type="match status" value="1"/>
</dbReference>
<feature type="compositionally biased region" description="Low complexity" evidence="1">
    <location>
        <begin position="788"/>
        <end position="797"/>
    </location>
</feature>
<protein>
    <submittedName>
        <fullName evidence="3">Acylglycerol</fullName>
    </submittedName>
</protein>
<keyword evidence="4" id="KW-1185">Reference proteome</keyword>
<dbReference type="GeneID" id="94426211"/>
<evidence type="ECO:0000313" key="4">
    <source>
        <dbReference type="Proteomes" id="UP000221165"/>
    </source>
</evidence>
<dbReference type="AlphaFoldDB" id="A0A2C6L531"/>
<feature type="compositionally biased region" description="Polar residues" evidence="1">
    <location>
        <begin position="737"/>
        <end position="747"/>
    </location>
</feature>
<proteinExistence type="predicted"/>
<dbReference type="InterPro" id="IPR029058">
    <property type="entry name" value="AB_hydrolase_fold"/>
</dbReference>
<feature type="domain" description="Serine aminopeptidase S33" evidence="2">
    <location>
        <begin position="363"/>
        <end position="441"/>
    </location>
</feature>
<evidence type="ECO:0000313" key="3">
    <source>
        <dbReference type="EMBL" id="PHJ23349.1"/>
    </source>
</evidence>
<feature type="compositionally biased region" description="Low complexity" evidence="1">
    <location>
        <begin position="333"/>
        <end position="345"/>
    </location>
</feature>
<feature type="region of interest" description="Disordered" evidence="1">
    <location>
        <begin position="644"/>
        <end position="853"/>
    </location>
</feature>
<dbReference type="InterPro" id="IPR022742">
    <property type="entry name" value="Hydrolase_4"/>
</dbReference>
<dbReference type="Pfam" id="PF12146">
    <property type="entry name" value="Hydrolase_4"/>
    <property type="match status" value="1"/>
</dbReference>
<dbReference type="VEuPathDB" id="ToxoDB:CSUI_002801"/>
<dbReference type="EMBL" id="MIGC01001193">
    <property type="protein sequence ID" value="PHJ23349.1"/>
    <property type="molecule type" value="Genomic_DNA"/>
</dbReference>
<feature type="region of interest" description="Disordered" evidence="1">
    <location>
        <begin position="157"/>
        <end position="191"/>
    </location>
</feature>
<feature type="compositionally biased region" description="Polar residues" evidence="1">
    <location>
        <begin position="686"/>
        <end position="699"/>
    </location>
</feature>
<reference evidence="3 4" key="1">
    <citation type="journal article" date="2017" name="Int. J. Parasitol.">
        <title>The genome of the protozoan parasite Cystoisospora suis and a reverse vaccinology approach to identify vaccine candidates.</title>
        <authorList>
            <person name="Palmieri N."/>
            <person name="Shrestha A."/>
            <person name="Ruttkowski B."/>
            <person name="Beck T."/>
            <person name="Vogl C."/>
            <person name="Tomley F."/>
            <person name="Blake D.P."/>
            <person name="Joachim A."/>
        </authorList>
    </citation>
    <scope>NUCLEOTIDE SEQUENCE [LARGE SCALE GENOMIC DNA]</scope>
    <source>
        <strain evidence="3 4">Wien I</strain>
    </source>
</reference>
<evidence type="ECO:0000256" key="1">
    <source>
        <dbReference type="SAM" id="MobiDB-lite"/>
    </source>
</evidence>
<dbReference type="Proteomes" id="UP000221165">
    <property type="component" value="Unassembled WGS sequence"/>
</dbReference>
<dbReference type="InterPro" id="IPR051044">
    <property type="entry name" value="MAG_DAG_Lipase"/>
</dbReference>
<organism evidence="3 4">
    <name type="scientific">Cystoisospora suis</name>
    <dbReference type="NCBI Taxonomy" id="483139"/>
    <lineage>
        <taxon>Eukaryota</taxon>
        <taxon>Sar</taxon>
        <taxon>Alveolata</taxon>
        <taxon>Apicomplexa</taxon>
        <taxon>Conoidasida</taxon>
        <taxon>Coccidia</taxon>
        <taxon>Eucoccidiorida</taxon>
        <taxon>Eimeriorina</taxon>
        <taxon>Sarcocystidae</taxon>
        <taxon>Cystoisospora</taxon>
    </lineage>
</organism>
<name>A0A2C6L531_9APIC</name>
<accession>A0A2C6L531</accession>
<dbReference type="RefSeq" id="XP_067925025.1">
    <property type="nucleotide sequence ID" value="XM_068063000.1"/>
</dbReference>
<feature type="region of interest" description="Disordered" evidence="1">
    <location>
        <begin position="322"/>
        <end position="345"/>
    </location>
</feature>
<comment type="caution">
    <text evidence="3">The sequence shown here is derived from an EMBL/GenBank/DDBJ whole genome shotgun (WGS) entry which is preliminary data.</text>
</comment>
<dbReference type="OrthoDB" id="2498029at2759"/>
<dbReference type="Gene3D" id="3.40.50.1820">
    <property type="entry name" value="alpha/beta hydrolase"/>
    <property type="match status" value="1"/>
</dbReference>
<feature type="compositionally biased region" description="Polar residues" evidence="1">
    <location>
        <begin position="17"/>
        <end position="31"/>
    </location>
</feature>
<feature type="compositionally biased region" description="Polar residues" evidence="1">
    <location>
        <begin position="182"/>
        <end position="191"/>
    </location>
</feature>
<dbReference type="SUPFAM" id="SSF53474">
    <property type="entry name" value="alpha/beta-Hydrolases"/>
    <property type="match status" value="1"/>
</dbReference>
<evidence type="ECO:0000259" key="2">
    <source>
        <dbReference type="Pfam" id="PF12146"/>
    </source>
</evidence>
<gene>
    <name evidence="3" type="ORF">CSUI_002801</name>
</gene>
<feature type="compositionally biased region" description="Low complexity" evidence="1">
    <location>
        <begin position="63"/>
        <end position="86"/>
    </location>
</feature>
<sequence length="853" mass="90986">METSSVPASPPPEGSSLPPTATPVNGTTAISTPAGPPSNLLSPSISSPAPSPTVDISASEQKAPAATAASVASSSSPHPVPVLSSPSEPPGANLTPSDGLGSSEKSVDQVTTKSHSERHSSASSAPRSSIKKLGSPAALPSDALGNVVEAFAHINRAQPAQPKGSSGEGSGSMNGGVEKNSNENSLHPSSEFQRVTIGASSSLKGQGTGGRGVPAASGALDACKSKKLHLGTSHQNYAGVEEWLEAYQISLADLGPHFRAGKLTNQQGLDLATYSWTHQKRQDVRGAVVLFHSYTSHALWDFMRHQPAHQCVEVSVHRKVSTTSAASHHHEQQQGGAQQSQQETQTELVDMKTWIPLYSGSWVEAFYSQGLNVYALDHQSHGHSAGWNGWRCNVEKFDHFVDDAFLFLKSTVATDPLTPRSSPIYILGYSMGGNITLQTLCRVFNNRDFARELREKDNHDHDYDTLRANSSSQDEGVFTATIQELRDRVKGCVLLAPMLKILLDRKTRCLAKFNRSIISSCMPNLRLARGGTSDEEYAYLDWWYEKDLYAYGGSSKSRMIANLYGATIQIKKMIKTLPPHLRVICLQGTKDMTVDHRAALMLAKSPVQLDLLYLTGWSHYLAKEKGFELLRDLVVAWIHSKLQLDSSPSSPRKKSRGSISSAFTDEMSAVIKEDDEQEKKEGIDIMTQTSFDALPSTPTRGAARGPRDTTEGDACTAPSASCLKPSSDDPTAADDLNQPSGASSSPLKTPGAGEAQGETKTGSGTNRGLLAPALLARWESMGKGGGAVPITTTAAAGTPGGGSIGQKPQQERGLETKSSSSRGGEGRDQGGREEQGGEKSEDHVEEEGGKDLE</sequence>
<feature type="compositionally biased region" description="Basic and acidic residues" evidence="1">
    <location>
        <begin position="824"/>
        <end position="853"/>
    </location>
</feature>
<feature type="compositionally biased region" description="Low complexity" evidence="1">
    <location>
        <begin position="37"/>
        <end position="48"/>
    </location>
</feature>
<feature type="region of interest" description="Disordered" evidence="1">
    <location>
        <begin position="1"/>
        <end position="137"/>
    </location>
</feature>